<name>A0A9W7WQ82_TRIRA</name>
<dbReference type="EMBL" id="JAFHDT010000008">
    <property type="protein sequence ID" value="KAI7806296.1"/>
    <property type="molecule type" value="Genomic_DNA"/>
</dbReference>
<dbReference type="Pfam" id="PF15510">
    <property type="entry name" value="CENP-W"/>
    <property type="match status" value="1"/>
</dbReference>
<dbReference type="InterPro" id="IPR009072">
    <property type="entry name" value="Histone-fold"/>
</dbReference>
<protein>
    <submittedName>
        <fullName evidence="8">Centromere protein W</fullName>
    </submittedName>
</protein>
<dbReference type="GO" id="GO:0005654">
    <property type="term" value="C:nucleoplasm"/>
    <property type="evidence" value="ECO:0007669"/>
    <property type="project" value="TreeGrafter"/>
</dbReference>
<reference evidence="8" key="1">
    <citation type="submission" date="2021-02" db="EMBL/GenBank/DDBJ databases">
        <title>Comparative genomics reveals that relaxation of natural selection precedes convergent phenotypic evolution of cavefish.</title>
        <authorList>
            <person name="Peng Z."/>
        </authorList>
    </citation>
    <scope>NUCLEOTIDE SEQUENCE</scope>
    <source>
        <tissue evidence="8">Muscle</tissue>
    </source>
</reference>
<evidence type="ECO:0000256" key="5">
    <source>
        <dbReference type="ARBA" id="ARBA00023242"/>
    </source>
</evidence>
<comment type="similarity">
    <text evidence="7">Belongs to the CENP-W/WIP1 family.</text>
</comment>
<dbReference type="PANTHER" id="PTHR34832:SF1">
    <property type="entry name" value="CENTROMERE PROTEIN W"/>
    <property type="match status" value="1"/>
</dbReference>
<evidence type="ECO:0000313" key="9">
    <source>
        <dbReference type="Proteomes" id="UP001059041"/>
    </source>
</evidence>
<keyword evidence="6" id="KW-0137">Centromere</keyword>
<keyword evidence="3" id="KW-0158">Chromosome</keyword>
<sequence>MSKRAPRATLKFHMKSNADIRIGKDADLMAQLNLLVVLHHLAEESRVKAFEEKSATVKVHHVTAAAKKLLKSVRG</sequence>
<evidence type="ECO:0000256" key="1">
    <source>
        <dbReference type="ARBA" id="ARBA00004123"/>
    </source>
</evidence>
<gene>
    <name evidence="8" type="ORF">IRJ41_003540</name>
</gene>
<dbReference type="GO" id="GO:0007059">
    <property type="term" value="P:chromosome segregation"/>
    <property type="evidence" value="ECO:0007669"/>
    <property type="project" value="TreeGrafter"/>
</dbReference>
<dbReference type="SUPFAM" id="SSF47113">
    <property type="entry name" value="Histone-fold"/>
    <property type="match status" value="1"/>
</dbReference>
<keyword evidence="9" id="KW-1185">Reference proteome</keyword>
<comment type="caution">
    <text evidence="8">The sequence shown here is derived from an EMBL/GenBank/DDBJ whole genome shotgun (WGS) entry which is preliminary data.</text>
</comment>
<dbReference type="InterPro" id="IPR028847">
    <property type="entry name" value="CENP-W"/>
</dbReference>
<dbReference type="GO" id="GO:0000776">
    <property type="term" value="C:kinetochore"/>
    <property type="evidence" value="ECO:0007669"/>
    <property type="project" value="UniProtKB-KW"/>
</dbReference>
<evidence type="ECO:0000256" key="3">
    <source>
        <dbReference type="ARBA" id="ARBA00022454"/>
    </source>
</evidence>
<dbReference type="AlphaFoldDB" id="A0A9W7WQ82"/>
<dbReference type="GO" id="GO:0003677">
    <property type="term" value="F:DNA binding"/>
    <property type="evidence" value="ECO:0007669"/>
    <property type="project" value="InterPro"/>
</dbReference>
<comment type="subcellular location">
    <subcellularLocation>
        <location evidence="2">Chromosome</location>
        <location evidence="2">Centromere</location>
        <location evidence="2">Kinetochore</location>
    </subcellularLocation>
    <subcellularLocation>
        <location evidence="1">Nucleus</location>
    </subcellularLocation>
</comment>
<evidence type="ECO:0000313" key="8">
    <source>
        <dbReference type="EMBL" id="KAI7806296.1"/>
    </source>
</evidence>
<dbReference type="OrthoDB" id="2543597at2759"/>
<evidence type="ECO:0000256" key="4">
    <source>
        <dbReference type="ARBA" id="ARBA00022838"/>
    </source>
</evidence>
<dbReference type="Gene3D" id="1.10.20.10">
    <property type="entry name" value="Histone, subunit A"/>
    <property type="match status" value="1"/>
</dbReference>
<dbReference type="GO" id="GO:0000278">
    <property type="term" value="P:mitotic cell cycle"/>
    <property type="evidence" value="ECO:0007669"/>
    <property type="project" value="InterPro"/>
</dbReference>
<dbReference type="InterPro" id="IPR052484">
    <property type="entry name" value="CENP-W/WIP1"/>
</dbReference>
<accession>A0A9W7WQ82</accession>
<keyword evidence="4" id="KW-0995">Kinetochore</keyword>
<evidence type="ECO:0000256" key="6">
    <source>
        <dbReference type="ARBA" id="ARBA00023328"/>
    </source>
</evidence>
<evidence type="ECO:0000256" key="7">
    <source>
        <dbReference type="ARBA" id="ARBA00038432"/>
    </source>
</evidence>
<dbReference type="Proteomes" id="UP001059041">
    <property type="component" value="Linkage Group LG8"/>
</dbReference>
<dbReference type="GO" id="GO:0046982">
    <property type="term" value="F:protein heterodimerization activity"/>
    <property type="evidence" value="ECO:0007669"/>
    <property type="project" value="InterPro"/>
</dbReference>
<dbReference type="GO" id="GO:0051382">
    <property type="term" value="P:kinetochore assembly"/>
    <property type="evidence" value="ECO:0007669"/>
    <property type="project" value="InterPro"/>
</dbReference>
<proteinExistence type="inferred from homology"/>
<keyword evidence="5" id="KW-0539">Nucleus</keyword>
<organism evidence="8 9">
    <name type="scientific">Triplophysa rosa</name>
    <name type="common">Cave loach</name>
    <dbReference type="NCBI Taxonomy" id="992332"/>
    <lineage>
        <taxon>Eukaryota</taxon>
        <taxon>Metazoa</taxon>
        <taxon>Chordata</taxon>
        <taxon>Craniata</taxon>
        <taxon>Vertebrata</taxon>
        <taxon>Euteleostomi</taxon>
        <taxon>Actinopterygii</taxon>
        <taxon>Neopterygii</taxon>
        <taxon>Teleostei</taxon>
        <taxon>Ostariophysi</taxon>
        <taxon>Cypriniformes</taxon>
        <taxon>Nemacheilidae</taxon>
        <taxon>Triplophysa</taxon>
    </lineage>
</organism>
<evidence type="ECO:0000256" key="2">
    <source>
        <dbReference type="ARBA" id="ARBA00004629"/>
    </source>
</evidence>
<dbReference type="PANTHER" id="PTHR34832">
    <property type="entry name" value="CENTROMERE PROTEIN W"/>
    <property type="match status" value="1"/>
</dbReference>